<feature type="domain" description="PAC" evidence="11">
    <location>
        <begin position="335"/>
        <end position="387"/>
    </location>
</feature>
<evidence type="ECO:0000256" key="7">
    <source>
        <dbReference type="SAM" id="Coils"/>
    </source>
</evidence>
<dbReference type="SUPFAM" id="SSF52172">
    <property type="entry name" value="CheY-like"/>
    <property type="match status" value="1"/>
</dbReference>
<dbReference type="InterPro" id="IPR002078">
    <property type="entry name" value="Sigma_54_int"/>
</dbReference>
<dbReference type="InterPro" id="IPR025944">
    <property type="entry name" value="Sigma_54_int_dom_CS"/>
</dbReference>
<evidence type="ECO:0000259" key="10">
    <source>
        <dbReference type="PROSITE" id="PS50112"/>
    </source>
</evidence>
<dbReference type="SMART" id="SM00448">
    <property type="entry name" value="REC"/>
    <property type="match status" value="1"/>
</dbReference>
<proteinExistence type="predicted"/>
<evidence type="ECO:0000259" key="8">
    <source>
        <dbReference type="PROSITE" id="PS50045"/>
    </source>
</evidence>
<dbReference type="PROSITE" id="PS50045">
    <property type="entry name" value="SIGMA54_INTERACT_4"/>
    <property type="match status" value="1"/>
</dbReference>
<comment type="caution">
    <text evidence="12">The sequence shown here is derived from an EMBL/GenBank/DDBJ whole genome shotgun (WGS) entry which is preliminary data.</text>
</comment>
<dbReference type="InterPro" id="IPR003593">
    <property type="entry name" value="AAA+_ATPase"/>
</dbReference>
<dbReference type="Gene3D" id="3.40.50.2300">
    <property type="match status" value="1"/>
</dbReference>
<dbReference type="Pfam" id="PF00072">
    <property type="entry name" value="Response_reg"/>
    <property type="match status" value="1"/>
</dbReference>
<dbReference type="InterPro" id="IPR000700">
    <property type="entry name" value="PAS-assoc_C"/>
</dbReference>
<evidence type="ECO:0000256" key="5">
    <source>
        <dbReference type="ARBA" id="ARBA00023163"/>
    </source>
</evidence>
<feature type="modified residue" description="4-aspartylphosphate" evidence="6">
    <location>
        <position position="56"/>
    </location>
</feature>
<keyword evidence="6" id="KW-0597">Phosphoprotein</keyword>
<evidence type="ECO:0000313" key="12">
    <source>
        <dbReference type="EMBL" id="MFD0989084.1"/>
    </source>
</evidence>
<dbReference type="SMART" id="SM00091">
    <property type="entry name" value="PAS"/>
    <property type="match status" value="1"/>
</dbReference>
<accession>A0ABW3JG83</accession>
<evidence type="ECO:0000256" key="4">
    <source>
        <dbReference type="ARBA" id="ARBA00023125"/>
    </source>
</evidence>
<dbReference type="PROSITE" id="PS00688">
    <property type="entry name" value="SIGMA54_INTERACT_3"/>
    <property type="match status" value="1"/>
</dbReference>
<dbReference type="InterPro" id="IPR025943">
    <property type="entry name" value="Sigma_54_int_dom_ATP-bd_2"/>
</dbReference>
<dbReference type="NCBIfam" id="TIGR00229">
    <property type="entry name" value="sensory_box"/>
    <property type="match status" value="1"/>
</dbReference>
<dbReference type="CDD" id="cd00156">
    <property type="entry name" value="REC"/>
    <property type="match status" value="1"/>
</dbReference>
<dbReference type="InterPro" id="IPR027417">
    <property type="entry name" value="P-loop_NTPase"/>
</dbReference>
<dbReference type="InterPro" id="IPR000014">
    <property type="entry name" value="PAS"/>
</dbReference>
<dbReference type="InterPro" id="IPR011006">
    <property type="entry name" value="CheY-like_superfamily"/>
</dbReference>
<dbReference type="InterPro" id="IPR001610">
    <property type="entry name" value="PAC"/>
</dbReference>
<keyword evidence="13" id="KW-1185">Reference proteome</keyword>
<evidence type="ECO:0000256" key="2">
    <source>
        <dbReference type="ARBA" id="ARBA00022840"/>
    </source>
</evidence>
<dbReference type="CDD" id="cd00130">
    <property type="entry name" value="PAS"/>
    <property type="match status" value="1"/>
</dbReference>
<dbReference type="SUPFAM" id="SSF52540">
    <property type="entry name" value="P-loop containing nucleoside triphosphate hydrolases"/>
    <property type="match status" value="1"/>
</dbReference>
<dbReference type="PROSITE" id="PS50113">
    <property type="entry name" value="PAC"/>
    <property type="match status" value="2"/>
</dbReference>
<dbReference type="CDD" id="cd00009">
    <property type="entry name" value="AAA"/>
    <property type="match status" value="1"/>
</dbReference>
<dbReference type="SUPFAM" id="SSF55785">
    <property type="entry name" value="PYP-like sensor domain (PAS domain)"/>
    <property type="match status" value="2"/>
</dbReference>
<dbReference type="Pfam" id="PF08447">
    <property type="entry name" value="PAS_3"/>
    <property type="match status" value="1"/>
</dbReference>
<keyword evidence="4" id="KW-0238">DNA-binding</keyword>
<dbReference type="InterPro" id="IPR035965">
    <property type="entry name" value="PAS-like_dom_sf"/>
</dbReference>
<dbReference type="Pfam" id="PF25601">
    <property type="entry name" value="AAA_lid_14"/>
    <property type="match status" value="1"/>
</dbReference>
<feature type="domain" description="Sigma-54 factor interaction" evidence="8">
    <location>
        <begin position="419"/>
        <end position="648"/>
    </location>
</feature>
<dbReference type="InterPro" id="IPR013655">
    <property type="entry name" value="PAS_fold_3"/>
</dbReference>
<dbReference type="InterPro" id="IPR058031">
    <property type="entry name" value="AAA_lid_NorR"/>
</dbReference>
<dbReference type="InterPro" id="IPR025662">
    <property type="entry name" value="Sigma_54_int_dom_ATP-bd_1"/>
</dbReference>
<name>A0ABW3JG83_9FLAO</name>
<dbReference type="SMART" id="SM00086">
    <property type="entry name" value="PAC"/>
    <property type="match status" value="2"/>
</dbReference>
<dbReference type="SUPFAM" id="SSF46689">
    <property type="entry name" value="Homeodomain-like"/>
    <property type="match status" value="1"/>
</dbReference>
<feature type="coiled-coil region" evidence="7">
    <location>
        <begin position="378"/>
        <end position="409"/>
    </location>
</feature>
<dbReference type="PROSITE" id="PS50112">
    <property type="entry name" value="PAS"/>
    <property type="match status" value="1"/>
</dbReference>
<evidence type="ECO:0000256" key="3">
    <source>
        <dbReference type="ARBA" id="ARBA00023015"/>
    </source>
</evidence>
<evidence type="ECO:0000256" key="6">
    <source>
        <dbReference type="PROSITE-ProRule" id="PRU00169"/>
    </source>
</evidence>
<feature type="domain" description="PAC" evidence="11">
    <location>
        <begin position="208"/>
        <end position="260"/>
    </location>
</feature>
<keyword evidence="1" id="KW-0547">Nucleotide-binding</keyword>
<keyword evidence="3" id="KW-0805">Transcription regulation</keyword>
<dbReference type="EMBL" id="JBHTJI010000001">
    <property type="protein sequence ID" value="MFD0989084.1"/>
    <property type="molecule type" value="Genomic_DNA"/>
</dbReference>
<dbReference type="InterPro" id="IPR001789">
    <property type="entry name" value="Sig_transdc_resp-reg_receiver"/>
</dbReference>
<dbReference type="Gene3D" id="1.10.10.60">
    <property type="entry name" value="Homeodomain-like"/>
    <property type="match status" value="1"/>
</dbReference>
<dbReference type="InterPro" id="IPR009057">
    <property type="entry name" value="Homeodomain-like_sf"/>
</dbReference>
<sequence>MAALKILILEDNDLDLELIKLELSSNGFDFFAKNVFTKSDFTSALKDFKPDVILTDYNLPQFTGIEALEIAKKIALNIPFILVTGHLSEELAADSIKRGAWDYVLKTNLLRLGPAIENALKLKKEKDTNEIQKNKLLKLLTAVEQSSNSIVITDIYGCIEFTNTKFTSVSGYTATEVIGKPAKILKSDFHSEEFYTTLWNTITCGKTWSGEFRNKSKNGDLYWEQATITPIKDTDGTIINFLAVKEDITDLKKKALILKESQKNLIEAQRIAKIASFKVDLKTLANSVSPNFYEIIEVNFDEELTIENCNTAVHPDDKQNNIKILKDCINLGKKYDLIFRIITNRTKQLKWIHGCGEVIYGKGEPAFFVGTFQDITKEKNAELELKNSYNEIEHLKKQLETENVFLKEEISLSFNYENLVYASTEISDVLTQVEQVAITNATVLILGETGTGKELIAKAIHNISKRKNGPLIRVNCASIPTELLESELFGHVKGSFTGAVKDRIGKFQLADGGTLFLDEIGEMPLELQPKLLRAIQEGEIEPIGSSKLIKLNLRIIAATNRELDKEVKANRFRQDLFFRLNVFPITIPPLRDRIEDIPVLVDYFLNKFCTKYQKNINSISKLALQHMKSYHWPGNVRELENVIERAVITVDTSKTVLPDFDYYIQSNPDKSNNYNISLDEVQSNHIIKILNITNWKISGKDGAAALLGLKVSTLRDRMTKLGIKSQK</sequence>
<dbReference type="PANTHER" id="PTHR32071">
    <property type="entry name" value="TRANSCRIPTIONAL REGULATORY PROTEIN"/>
    <property type="match status" value="1"/>
</dbReference>
<dbReference type="PROSITE" id="PS00676">
    <property type="entry name" value="SIGMA54_INTERACT_2"/>
    <property type="match status" value="1"/>
</dbReference>
<dbReference type="PROSITE" id="PS50110">
    <property type="entry name" value="RESPONSE_REGULATORY"/>
    <property type="match status" value="1"/>
</dbReference>
<organism evidence="12 13">
    <name type="scientific">Mariniflexile jejuense</name>
    <dbReference type="NCBI Taxonomy" id="1173582"/>
    <lineage>
        <taxon>Bacteria</taxon>
        <taxon>Pseudomonadati</taxon>
        <taxon>Bacteroidota</taxon>
        <taxon>Flavobacteriia</taxon>
        <taxon>Flavobacteriales</taxon>
        <taxon>Flavobacteriaceae</taxon>
        <taxon>Mariniflexile</taxon>
    </lineage>
</organism>
<dbReference type="Gene3D" id="1.10.8.60">
    <property type="match status" value="1"/>
</dbReference>
<dbReference type="Gene3D" id="3.30.450.20">
    <property type="entry name" value="PAS domain"/>
    <property type="match status" value="2"/>
</dbReference>
<evidence type="ECO:0000259" key="9">
    <source>
        <dbReference type="PROSITE" id="PS50110"/>
    </source>
</evidence>
<reference evidence="13" key="1">
    <citation type="journal article" date="2019" name="Int. J. Syst. Evol. Microbiol.">
        <title>The Global Catalogue of Microorganisms (GCM) 10K type strain sequencing project: providing services to taxonomists for standard genome sequencing and annotation.</title>
        <authorList>
            <consortium name="The Broad Institute Genomics Platform"/>
            <consortium name="The Broad Institute Genome Sequencing Center for Infectious Disease"/>
            <person name="Wu L."/>
            <person name="Ma J."/>
        </authorList>
    </citation>
    <scope>NUCLEOTIDE SEQUENCE [LARGE SCALE GENOMIC DNA]</scope>
    <source>
        <strain evidence="13">CCUG 62414</strain>
    </source>
</reference>
<dbReference type="Pfam" id="PF00158">
    <property type="entry name" value="Sigma54_activat"/>
    <property type="match status" value="1"/>
</dbReference>
<feature type="domain" description="PAS" evidence="10">
    <location>
        <begin position="135"/>
        <end position="193"/>
    </location>
</feature>
<dbReference type="Gene3D" id="3.40.50.300">
    <property type="entry name" value="P-loop containing nucleotide triphosphate hydrolases"/>
    <property type="match status" value="1"/>
</dbReference>
<dbReference type="RefSeq" id="WP_379924656.1">
    <property type="nucleotide sequence ID" value="NZ_JBHTJI010000001.1"/>
</dbReference>
<keyword evidence="5" id="KW-0804">Transcription</keyword>
<evidence type="ECO:0000256" key="1">
    <source>
        <dbReference type="ARBA" id="ARBA00022741"/>
    </source>
</evidence>
<evidence type="ECO:0000313" key="13">
    <source>
        <dbReference type="Proteomes" id="UP001597061"/>
    </source>
</evidence>
<keyword evidence="7" id="KW-0175">Coiled coil</keyword>
<dbReference type="Pfam" id="PF13426">
    <property type="entry name" value="PAS_9"/>
    <property type="match status" value="1"/>
</dbReference>
<protein>
    <submittedName>
        <fullName evidence="12">Sigma 54-interacting transcriptional regulator</fullName>
    </submittedName>
</protein>
<dbReference type="SMART" id="SM00382">
    <property type="entry name" value="AAA"/>
    <property type="match status" value="1"/>
</dbReference>
<dbReference type="PANTHER" id="PTHR32071:SF57">
    <property type="entry name" value="C4-DICARBOXYLATE TRANSPORT TRANSCRIPTIONAL REGULATORY PROTEIN DCTD"/>
    <property type="match status" value="1"/>
</dbReference>
<dbReference type="PROSITE" id="PS00675">
    <property type="entry name" value="SIGMA54_INTERACT_1"/>
    <property type="match status" value="1"/>
</dbReference>
<gene>
    <name evidence="12" type="ORF">ACFQ1R_03170</name>
</gene>
<dbReference type="Proteomes" id="UP001597061">
    <property type="component" value="Unassembled WGS sequence"/>
</dbReference>
<keyword evidence="2" id="KW-0067">ATP-binding</keyword>
<evidence type="ECO:0000259" key="11">
    <source>
        <dbReference type="PROSITE" id="PS50113"/>
    </source>
</evidence>
<feature type="domain" description="Response regulatory" evidence="9">
    <location>
        <begin position="5"/>
        <end position="121"/>
    </location>
</feature>